<evidence type="ECO:0000313" key="1">
    <source>
        <dbReference type="EMBL" id="UTT51812.1"/>
    </source>
</evidence>
<gene>
    <name evidence="1" type="ORF">NMQ05_12010</name>
</gene>
<dbReference type="EMBL" id="CP101471">
    <property type="protein sequence ID" value="UTT51812.1"/>
    <property type="molecule type" value="Genomic_DNA"/>
</dbReference>
<organism evidence="1 2">
    <name type="scientific">Microbacterium maritypicum</name>
    <name type="common">Microbacterium liquefaciens</name>
    <dbReference type="NCBI Taxonomy" id="33918"/>
    <lineage>
        <taxon>Bacteria</taxon>
        <taxon>Bacillati</taxon>
        <taxon>Actinomycetota</taxon>
        <taxon>Actinomycetes</taxon>
        <taxon>Micrococcales</taxon>
        <taxon>Microbacteriaceae</taxon>
        <taxon>Microbacterium</taxon>
    </lineage>
</organism>
<dbReference type="Proteomes" id="UP001060245">
    <property type="component" value="Chromosome"/>
</dbReference>
<name>A0ACD4B2K1_MICMQ</name>
<proteinExistence type="predicted"/>
<reference evidence="1" key="1">
    <citation type="submission" date="2022-07" db="EMBL/GenBank/DDBJ databases">
        <title>Complete genome of DND4.</title>
        <authorList>
            <person name="Cao G."/>
        </authorList>
    </citation>
    <scope>NUCLEOTIDE SEQUENCE</scope>
    <source>
        <strain evidence="1">DND4</strain>
    </source>
</reference>
<keyword evidence="2" id="KW-1185">Reference proteome</keyword>
<sequence length="531" mass="58476">MLDGSTLETALTESRRETDDNFNVTDLHVEGRPACLVSGSITTKAKWSTDLKLLTGQTVDLTNRSPGAALLIQDTGDAIWAITWGTGFHFLDSEQIDFGFGSRVVARSALPSEIKSLTKTILDHRARVDRSSMPNGSTIRDLGVDGYGEVVSRIEAKARISDLSVGDKVIQLSAADALKAPLAKSAGPLLADLKVLDDLLHQPVRAGLESLEQLVALKTKDSRVPALDEKLVDALKSDAGKRLGVSWPHERLDAYGPMMSVRVTGLGDRKRRVFDQAPDTSDVIEWLVDTPREAILDRLKSVKIELHSEADPQGHTLVSTPVPLRRWLAFEVEEDSQRFCLHDGNWYRMDDQYLARIDDRVREILSEPASVDMPPWGEEHEDAYNKHAADALSGYCLDRKLITTPLHSRGGIEPCDVFVAPGTLIHVKRGRQSADLSHLLAQGLVSTDALARDESARKAWTKRIAEESNGAVDKAELKEVILAIGKEDPITVDTLFTFTKVNLVKQYDALRYLDVKVRVATIAPPPPALQQ</sequence>
<accession>A0ACD4B2K1</accession>
<protein>
    <submittedName>
        <fullName evidence="1">TIGR04141 family sporadically distributed protein</fullName>
    </submittedName>
</protein>
<evidence type="ECO:0000313" key="2">
    <source>
        <dbReference type="Proteomes" id="UP001060245"/>
    </source>
</evidence>